<accession>A0A381QT56</accession>
<gene>
    <name evidence="2" type="ORF">METZ01_LOCUS35385</name>
</gene>
<evidence type="ECO:0000256" key="1">
    <source>
        <dbReference type="SAM" id="Phobius"/>
    </source>
</evidence>
<keyword evidence="1" id="KW-0812">Transmembrane</keyword>
<dbReference type="EMBL" id="UINC01001512">
    <property type="protein sequence ID" value="SUZ82531.1"/>
    <property type="molecule type" value="Genomic_DNA"/>
</dbReference>
<feature type="non-terminal residue" evidence="2">
    <location>
        <position position="34"/>
    </location>
</feature>
<organism evidence="2">
    <name type="scientific">marine metagenome</name>
    <dbReference type="NCBI Taxonomy" id="408172"/>
    <lineage>
        <taxon>unclassified sequences</taxon>
        <taxon>metagenomes</taxon>
        <taxon>ecological metagenomes</taxon>
    </lineage>
</organism>
<evidence type="ECO:0000313" key="2">
    <source>
        <dbReference type="EMBL" id="SUZ82531.1"/>
    </source>
</evidence>
<protein>
    <submittedName>
        <fullName evidence="2">Uncharacterized protein</fullName>
    </submittedName>
</protein>
<name>A0A381QT56_9ZZZZ</name>
<keyword evidence="1" id="KW-1133">Transmembrane helix</keyword>
<reference evidence="2" key="1">
    <citation type="submission" date="2018-05" db="EMBL/GenBank/DDBJ databases">
        <authorList>
            <person name="Lanie J.A."/>
            <person name="Ng W.-L."/>
            <person name="Kazmierczak K.M."/>
            <person name="Andrzejewski T.M."/>
            <person name="Davidsen T.M."/>
            <person name="Wayne K.J."/>
            <person name="Tettelin H."/>
            <person name="Glass J.I."/>
            <person name="Rusch D."/>
            <person name="Podicherti R."/>
            <person name="Tsui H.-C.T."/>
            <person name="Winkler M.E."/>
        </authorList>
    </citation>
    <scope>NUCLEOTIDE SEQUENCE</scope>
</reference>
<proteinExistence type="predicted"/>
<dbReference type="AlphaFoldDB" id="A0A381QT56"/>
<keyword evidence="1" id="KW-0472">Membrane</keyword>
<feature type="transmembrane region" description="Helical" evidence="1">
    <location>
        <begin position="15"/>
        <end position="32"/>
    </location>
</feature>
<sequence>MATTVQHLDEKRHTFFKLANLLTLVPILLSIFKI</sequence>